<dbReference type="InterPro" id="IPR027417">
    <property type="entry name" value="P-loop_NTPase"/>
</dbReference>
<protein>
    <recommendedName>
        <fullName evidence="8">ADP-ribosylation factor</fullName>
    </recommendedName>
</protein>
<evidence type="ECO:0000313" key="6">
    <source>
        <dbReference type="EMBL" id="EGC38472.1"/>
    </source>
</evidence>
<dbReference type="FunFam" id="3.40.50.300:FF:001166">
    <property type="entry name" value="ADP-ribosylation factor D"/>
    <property type="match status" value="1"/>
</dbReference>
<feature type="binding site" evidence="4">
    <location>
        <begin position="22"/>
        <end position="29"/>
    </location>
    <ligand>
        <name>GTP</name>
        <dbReference type="ChEBI" id="CHEBI:37565"/>
    </ligand>
</feature>
<dbReference type="InterPro" id="IPR024156">
    <property type="entry name" value="Small_GTPase_ARF"/>
</dbReference>
<dbReference type="GO" id="GO:0005525">
    <property type="term" value="F:GTP binding"/>
    <property type="evidence" value="ECO:0000318"/>
    <property type="project" value="GO_Central"/>
</dbReference>
<dbReference type="PRINTS" id="PR00328">
    <property type="entry name" value="SAR1GTPBP"/>
</dbReference>
<dbReference type="Gene3D" id="3.40.50.300">
    <property type="entry name" value="P-loop containing nucleotide triphosphate hydrolases"/>
    <property type="match status" value="1"/>
</dbReference>
<comment type="similarity">
    <text evidence="1">Belongs to the small GTPase superfamily. Arf family.</text>
</comment>
<dbReference type="GO" id="GO:0003924">
    <property type="term" value="F:GTPase activity"/>
    <property type="evidence" value="ECO:0007669"/>
    <property type="project" value="InterPro"/>
</dbReference>
<dbReference type="VEuPathDB" id="AmoebaDB:DICPUDRAFT_75970"/>
<feature type="binding site" evidence="5">
    <location>
        <position position="42"/>
    </location>
    <ligand>
        <name>Mg(2+)</name>
        <dbReference type="ChEBI" id="CHEBI:18420"/>
    </ligand>
</feature>
<proteinExistence type="inferred from homology"/>
<dbReference type="KEGG" id="dpp:DICPUDRAFT_75970"/>
<dbReference type="InParanoid" id="F0ZC74"/>
<reference evidence="7" key="1">
    <citation type="journal article" date="2011" name="Genome Biol.">
        <title>Comparative genomics of the social amoebae Dictyostelium discoideum and Dictyostelium purpureum.</title>
        <authorList>
            <consortium name="US DOE Joint Genome Institute (JGI-PGF)"/>
            <person name="Sucgang R."/>
            <person name="Kuo A."/>
            <person name="Tian X."/>
            <person name="Salerno W."/>
            <person name="Parikh A."/>
            <person name="Feasley C.L."/>
            <person name="Dalin E."/>
            <person name="Tu H."/>
            <person name="Huang E."/>
            <person name="Barry K."/>
            <person name="Lindquist E."/>
            <person name="Shapiro H."/>
            <person name="Bruce D."/>
            <person name="Schmutz J."/>
            <person name="Salamov A."/>
            <person name="Fey P."/>
            <person name="Gaudet P."/>
            <person name="Anjard C."/>
            <person name="Babu M.M."/>
            <person name="Basu S."/>
            <person name="Bushmanova Y."/>
            <person name="van der Wel H."/>
            <person name="Katoh-Kurasawa M."/>
            <person name="Dinh C."/>
            <person name="Coutinho P.M."/>
            <person name="Saito T."/>
            <person name="Elias M."/>
            <person name="Schaap P."/>
            <person name="Kay R.R."/>
            <person name="Henrissat B."/>
            <person name="Eichinger L."/>
            <person name="Rivero F."/>
            <person name="Putnam N.H."/>
            <person name="West C.M."/>
            <person name="Loomis W.F."/>
            <person name="Chisholm R.L."/>
            <person name="Shaulsky G."/>
            <person name="Strassmann J.E."/>
            <person name="Queller D.C."/>
            <person name="Kuspa A."/>
            <person name="Grigoriev I.V."/>
        </authorList>
    </citation>
    <scope>NUCLEOTIDE SEQUENCE [LARGE SCALE GENOMIC DNA]</scope>
    <source>
        <strain evidence="7">QSDP1</strain>
    </source>
</reference>
<dbReference type="SMART" id="SM00178">
    <property type="entry name" value="SAR"/>
    <property type="match status" value="1"/>
</dbReference>
<dbReference type="GO" id="GO:0005737">
    <property type="term" value="C:cytoplasm"/>
    <property type="evidence" value="ECO:0000318"/>
    <property type="project" value="GO_Central"/>
</dbReference>
<dbReference type="InterPro" id="IPR006689">
    <property type="entry name" value="Small_GTPase_ARF/SAR"/>
</dbReference>
<dbReference type="RefSeq" id="XP_003285030.1">
    <property type="nucleotide sequence ID" value="XM_003284982.1"/>
</dbReference>
<dbReference type="PROSITE" id="PS51417">
    <property type="entry name" value="ARF"/>
    <property type="match status" value="1"/>
</dbReference>
<dbReference type="GeneID" id="10502071"/>
<feature type="binding site" evidence="4">
    <location>
        <begin position="125"/>
        <end position="128"/>
    </location>
    <ligand>
        <name>GTP</name>
        <dbReference type="ChEBI" id="CHEBI:37565"/>
    </ligand>
</feature>
<dbReference type="Pfam" id="PF00025">
    <property type="entry name" value="Arf"/>
    <property type="match status" value="1"/>
</dbReference>
<evidence type="ECO:0000256" key="1">
    <source>
        <dbReference type="ARBA" id="ARBA00010290"/>
    </source>
</evidence>
<dbReference type="SMART" id="SM00173">
    <property type="entry name" value="RAS"/>
    <property type="match status" value="1"/>
</dbReference>
<dbReference type="EMBL" id="GL870976">
    <property type="protein sequence ID" value="EGC38472.1"/>
    <property type="molecule type" value="Genomic_DNA"/>
</dbReference>
<keyword evidence="2 4" id="KW-0547">Nucleotide-binding</keyword>
<evidence type="ECO:0008006" key="8">
    <source>
        <dbReference type="Google" id="ProtNLM"/>
    </source>
</evidence>
<evidence type="ECO:0000313" key="7">
    <source>
        <dbReference type="Proteomes" id="UP000001064"/>
    </source>
</evidence>
<gene>
    <name evidence="6" type="ORF">DICPUDRAFT_75970</name>
</gene>
<evidence type="ECO:0000256" key="4">
    <source>
        <dbReference type="PIRSR" id="PIRSR606689-1"/>
    </source>
</evidence>
<accession>F0ZC74</accession>
<sequence>MSTESKISNLFDKHDVKFLMVGPKGAGKTTILQQLKLGEIVTKTPIIETVQSKNINFIVCDIDDDYYKIRSSLGQYFLKPSPKIQAFIIVADSSDIGTLQENRDEFHKILDENDIGDVPILVLCNKQDLPNAKHTSVVNDTLHINSIYNRKWHTEQTCATSGEGLYEGFKWLSEFLYGPKFD</sequence>
<keyword evidence="5" id="KW-0460">Magnesium</keyword>
<dbReference type="STRING" id="5786.F0ZC74"/>
<evidence type="ECO:0000256" key="2">
    <source>
        <dbReference type="ARBA" id="ARBA00022741"/>
    </source>
</evidence>
<evidence type="ECO:0000256" key="3">
    <source>
        <dbReference type="ARBA" id="ARBA00023134"/>
    </source>
</evidence>
<keyword evidence="7" id="KW-1185">Reference proteome</keyword>
<dbReference type="GO" id="GO:0046872">
    <property type="term" value="F:metal ion binding"/>
    <property type="evidence" value="ECO:0007669"/>
    <property type="project" value="UniProtKB-KW"/>
</dbReference>
<keyword evidence="3 4" id="KW-0342">GTP-binding</keyword>
<dbReference type="PANTHER" id="PTHR11711">
    <property type="entry name" value="ADP RIBOSYLATION FACTOR-RELATED"/>
    <property type="match status" value="1"/>
</dbReference>
<dbReference type="AlphaFoldDB" id="F0ZC74"/>
<dbReference type="SUPFAM" id="SSF52540">
    <property type="entry name" value="P-loop containing nucleoside triphosphate hydrolases"/>
    <property type="match status" value="1"/>
</dbReference>
<dbReference type="Proteomes" id="UP000001064">
    <property type="component" value="Unassembled WGS sequence"/>
</dbReference>
<dbReference type="OMA" id="KWHTEQT"/>
<dbReference type="eggNOG" id="KOG0070">
    <property type="taxonomic scope" value="Eukaryota"/>
</dbReference>
<evidence type="ECO:0000256" key="5">
    <source>
        <dbReference type="PIRSR" id="PIRSR606689-2"/>
    </source>
</evidence>
<dbReference type="OrthoDB" id="2011769at2759"/>
<name>F0ZC74_DICPU</name>
<feature type="binding site" evidence="5">
    <location>
        <position position="29"/>
    </location>
    <ligand>
        <name>Mg(2+)</name>
        <dbReference type="ChEBI" id="CHEBI:18420"/>
    </ligand>
</feature>
<dbReference type="GO" id="GO:0006886">
    <property type="term" value="P:intracellular protein transport"/>
    <property type="evidence" value="ECO:0000318"/>
    <property type="project" value="GO_Central"/>
</dbReference>
<keyword evidence="5" id="KW-0479">Metal-binding</keyword>
<dbReference type="GO" id="GO:0016192">
    <property type="term" value="P:vesicle-mediated transport"/>
    <property type="evidence" value="ECO:0000318"/>
    <property type="project" value="GO_Central"/>
</dbReference>
<organism evidence="6 7">
    <name type="scientific">Dictyostelium purpureum</name>
    <name type="common">Slime mold</name>
    <dbReference type="NCBI Taxonomy" id="5786"/>
    <lineage>
        <taxon>Eukaryota</taxon>
        <taxon>Amoebozoa</taxon>
        <taxon>Evosea</taxon>
        <taxon>Eumycetozoa</taxon>
        <taxon>Dictyostelia</taxon>
        <taxon>Dictyosteliales</taxon>
        <taxon>Dictyosteliaceae</taxon>
        <taxon>Dictyostelium</taxon>
    </lineage>
</organism>
<dbReference type="SMART" id="SM00177">
    <property type="entry name" value="ARF"/>
    <property type="match status" value="1"/>
</dbReference>